<evidence type="ECO:0000313" key="1">
    <source>
        <dbReference type="EMBL" id="KAJ6685988.1"/>
    </source>
</evidence>
<evidence type="ECO:0000313" key="2">
    <source>
        <dbReference type="Proteomes" id="UP001151532"/>
    </source>
</evidence>
<organism evidence="1 2">
    <name type="scientific">Salix purpurea</name>
    <name type="common">Purple osier willow</name>
    <dbReference type="NCBI Taxonomy" id="77065"/>
    <lineage>
        <taxon>Eukaryota</taxon>
        <taxon>Viridiplantae</taxon>
        <taxon>Streptophyta</taxon>
        <taxon>Embryophyta</taxon>
        <taxon>Tracheophyta</taxon>
        <taxon>Spermatophyta</taxon>
        <taxon>Magnoliopsida</taxon>
        <taxon>eudicotyledons</taxon>
        <taxon>Gunneridae</taxon>
        <taxon>Pentapetalae</taxon>
        <taxon>rosids</taxon>
        <taxon>fabids</taxon>
        <taxon>Malpighiales</taxon>
        <taxon>Salicaceae</taxon>
        <taxon>Saliceae</taxon>
        <taxon>Salix</taxon>
    </lineage>
</organism>
<dbReference type="AlphaFoldDB" id="A0A9Q0PCY6"/>
<proteinExistence type="predicted"/>
<name>A0A9Q0PCY6_SALPP</name>
<reference evidence="1" key="1">
    <citation type="submission" date="2022-11" db="EMBL/GenBank/DDBJ databases">
        <authorList>
            <person name="Hyden B.L."/>
            <person name="Feng K."/>
            <person name="Yates T."/>
            <person name="Jawdy S."/>
            <person name="Smart L.B."/>
            <person name="Muchero W."/>
        </authorList>
    </citation>
    <scope>NUCLEOTIDE SEQUENCE</scope>
    <source>
        <tissue evidence="1">Shoot tip</tissue>
    </source>
</reference>
<dbReference type="Proteomes" id="UP001151532">
    <property type="component" value="Chromosome 2"/>
</dbReference>
<sequence>MPNASSANATLFKQTRIICNPSMRIKSIQTLSKENKQNRMSLSSTKFREGNHMLKSTSQRMVMNVLNSKVTRVDLISFLVWNFKLELLF</sequence>
<gene>
    <name evidence="1" type="ORF">OIU79_015901</name>
</gene>
<comment type="caution">
    <text evidence="1">The sequence shown here is derived from an EMBL/GenBank/DDBJ whole genome shotgun (WGS) entry which is preliminary data.</text>
</comment>
<dbReference type="EMBL" id="JAPFFK010000019">
    <property type="protein sequence ID" value="KAJ6685988.1"/>
    <property type="molecule type" value="Genomic_DNA"/>
</dbReference>
<reference evidence="1" key="2">
    <citation type="journal article" date="2023" name="Int. J. Mol. Sci.">
        <title>De Novo Assembly and Annotation of 11 Diverse Shrub Willow (Salix) Genomes Reveals Novel Gene Organization in Sex-Linked Regions.</title>
        <authorList>
            <person name="Hyden B."/>
            <person name="Feng K."/>
            <person name="Yates T.B."/>
            <person name="Jawdy S."/>
            <person name="Cereghino C."/>
            <person name="Smart L.B."/>
            <person name="Muchero W."/>
        </authorList>
    </citation>
    <scope>NUCLEOTIDE SEQUENCE</scope>
    <source>
        <tissue evidence="1">Shoot tip</tissue>
    </source>
</reference>
<protein>
    <submittedName>
        <fullName evidence="1">Uncharacterized protein</fullName>
    </submittedName>
</protein>
<keyword evidence="2" id="KW-1185">Reference proteome</keyword>
<accession>A0A9Q0PCY6</accession>